<feature type="region of interest" description="Disordered" evidence="6">
    <location>
        <begin position="111"/>
        <end position="137"/>
    </location>
</feature>
<evidence type="ECO:0000313" key="8">
    <source>
        <dbReference type="EMBL" id="KAJ3101979.1"/>
    </source>
</evidence>
<evidence type="ECO:0000256" key="5">
    <source>
        <dbReference type="ARBA" id="ARBA00022840"/>
    </source>
</evidence>
<dbReference type="GO" id="GO:0005524">
    <property type="term" value="F:ATP binding"/>
    <property type="evidence" value="ECO:0007669"/>
    <property type="project" value="UniProtKB-KW"/>
</dbReference>
<feature type="domain" description="AGC-kinase C-terminal" evidence="7">
    <location>
        <begin position="25"/>
        <end position="96"/>
    </location>
</feature>
<dbReference type="Gene3D" id="1.10.510.10">
    <property type="entry name" value="Transferase(Phosphotransferase) domain 1"/>
    <property type="match status" value="1"/>
</dbReference>
<keyword evidence="4" id="KW-0418">Kinase</keyword>
<proteinExistence type="predicted"/>
<evidence type="ECO:0000256" key="6">
    <source>
        <dbReference type="SAM" id="MobiDB-lite"/>
    </source>
</evidence>
<dbReference type="AlphaFoldDB" id="A0AAD5SUE4"/>
<keyword evidence="3" id="KW-0547">Nucleotide-binding</keyword>
<dbReference type="InterPro" id="IPR011009">
    <property type="entry name" value="Kinase-like_dom_sf"/>
</dbReference>
<sequence length="137" mass="15280">MLDRDPATRLGTNGAQEIKQHDFFADINWQKLNARKYKPAFRPQVANSQDTSNFDEEFTSEKPQDSFVDDSSHLTCLDNQFEGFSYRGDPMGSIQVGSLMNRVTASGGEFGVASLPKFGTNGGGSSLRPTRRWDNHE</sequence>
<comment type="caution">
    <text evidence="8">The sequence shown here is derived from an EMBL/GenBank/DDBJ whole genome shotgun (WGS) entry which is preliminary data.</text>
</comment>
<dbReference type="EMBL" id="JADGJH010002193">
    <property type="protein sequence ID" value="KAJ3101979.1"/>
    <property type="molecule type" value="Genomic_DNA"/>
</dbReference>
<dbReference type="Proteomes" id="UP001211907">
    <property type="component" value="Unassembled WGS sequence"/>
</dbReference>
<keyword evidence="5" id="KW-0067">ATP-binding</keyword>
<dbReference type="SMART" id="SM00133">
    <property type="entry name" value="S_TK_X"/>
    <property type="match status" value="1"/>
</dbReference>
<evidence type="ECO:0000259" key="7">
    <source>
        <dbReference type="PROSITE" id="PS51285"/>
    </source>
</evidence>
<evidence type="ECO:0000313" key="9">
    <source>
        <dbReference type="Proteomes" id="UP001211907"/>
    </source>
</evidence>
<dbReference type="Pfam" id="PF00433">
    <property type="entry name" value="Pkinase_C"/>
    <property type="match status" value="1"/>
</dbReference>
<protein>
    <recommendedName>
        <fullName evidence="7">AGC-kinase C-terminal domain-containing protein</fullName>
    </recommendedName>
</protein>
<keyword evidence="2" id="KW-0808">Transferase</keyword>
<accession>A0AAD5SUE4</accession>
<gene>
    <name evidence="8" type="ORF">HK100_004443</name>
</gene>
<dbReference type="Gene3D" id="3.30.200.20">
    <property type="entry name" value="Phosphorylase Kinase, domain 1"/>
    <property type="match status" value="1"/>
</dbReference>
<evidence type="ECO:0000256" key="1">
    <source>
        <dbReference type="ARBA" id="ARBA00022527"/>
    </source>
</evidence>
<dbReference type="GO" id="GO:0004674">
    <property type="term" value="F:protein serine/threonine kinase activity"/>
    <property type="evidence" value="ECO:0007669"/>
    <property type="project" value="UniProtKB-KW"/>
</dbReference>
<dbReference type="PROSITE" id="PS51285">
    <property type="entry name" value="AGC_KINASE_CTER"/>
    <property type="match status" value="1"/>
</dbReference>
<feature type="region of interest" description="Disordered" evidence="6">
    <location>
        <begin position="41"/>
        <end position="69"/>
    </location>
</feature>
<keyword evidence="9" id="KW-1185">Reference proteome</keyword>
<dbReference type="InterPro" id="IPR017892">
    <property type="entry name" value="Pkinase_C"/>
</dbReference>
<name>A0AAD5SUE4_9FUNG</name>
<evidence type="ECO:0000256" key="2">
    <source>
        <dbReference type="ARBA" id="ARBA00022679"/>
    </source>
</evidence>
<evidence type="ECO:0000256" key="4">
    <source>
        <dbReference type="ARBA" id="ARBA00022777"/>
    </source>
</evidence>
<dbReference type="PANTHER" id="PTHR24351">
    <property type="entry name" value="RIBOSOMAL PROTEIN S6 KINASE"/>
    <property type="match status" value="1"/>
</dbReference>
<reference evidence="8" key="1">
    <citation type="submission" date="2020-05" db="EMBL/GenBank/DDBJ databases">
        <title>Phylogenomic resolution of chytrid fungi.</title>
        <authorList>
            <person name="Stajich J.E."/>
            <person name="Amses K."/>
            <person name="Simmons R."/>
            <person name="Seto K."/>
            <person name="Myers J."/>
            <person name="Bonds A."/>
            <person name="Quandt C.A."/>
            <person name="Barry K."/>
            <person name="Liu P."/>
            <person name="Grigoriev I."/>
            <person name="Longcore J.E."/>
            <person name="James T.Y."/>
        </authorList>
    </citation>
    <scope>NUCLEOTIDE SEQUENCE</scope>
    <source>
        <strain evidence="8">JEL0513</strain>
    </source>
</reference>
<keyword evidence="1" id="KW-0723">Serine/threonine-protein kinase</keyword>
<dbReference type="SUPFAM" id="SSF56112">
    <property type="entry name" value="Protein kinase-like (PK-like)"/>
    <property type="match status" value="1"/>
</dbReference>
<dbReference type="InterPro" id="IPR000961">
    <property type="entry name" value="AGC-kinase_C"/>
</dbReference>
<organism evidence="8 9">
    <name type="scientific">Physocladia obscura</name>
    <dbReference type="NCBI Taxonomy" id="109957"/>
    <lineage>
        <taxon>Eukaryota</taxon>
        <taxon>Fungi</taxon>
        <taxon>Fungi incertae sedis</taxon>
        <taxon>Chytridiomycota</taxon>
        <taxon>Chytridiomycota incertae sedis</taxon>
        <taxon>Chytridiomycetes</taxon>
        <taxon>Chytridiales</taxon>
        <taxon>Chytriomycetaceae</taxon>
        <taxon>Physocladia</taxon>
    </lineage>
</organism>
<evidence type="ECO:0000256" key="3">
    <source>
        <dbReference type="ARBA" id="ARBA00022741"/>
    </source>
</evidence>